<dbReference type="GO" id="GO:0016301">
    <property type="term" value="F:kinase activity"/>
    <property type="evidence" value="ECO:0007669"/>
    <property type="project" value="UniProtKB-KW"/>
</dbReference>
<dbReference type="PANTHER" id="PTHR10584:SF166">
    <property type="entry name" value="RIBOKINASE"/>
    <property type="match status" value="1"/>
</dbReference>
<sequence length="322" mass="33594">MKKSGISSHSLSVFVVGAAHIDRRAKADAPYRPAASNPGRFFDMPGGAAFNAALTLDALGCAVVLQSARGGDSDGYRIAQAIAARKFTDVSITWIDRATPTYTAVLDDRSELVAGVADMGLYDLLVPRVFTRRHVRAAIDEVDALLVDANLPSGSIDALAKAAGGRPIAAIGVSPAKVRRLHGAIRSLSALFLSHAEAASLVEASSGTSPRLLAELLIELGARRAVITDGPRQVVVIDGETIAFQEPPVVIPRDVTGAGDTLAAAALVGLCGGREWIDCVRAGLVASSIRISVDLFPPRDFARLIQEGAAALPSPHSPERSL</sequence>
<dbReference type="InterPro" id="IPR011611">
    <property type="entry name" value="PfkB_dom"/>
</dbReference>
<dbReference type="InterPro" id="IPR002173">
    <property type="entry name" value="Carboh/pur_kinase_PfkB_CS"/>
</dbReference>
<dbReference type="GO" id="GO:0005829">
    <property type="term" value="C:cytosol"/>
    <property type="evidence" value="ECO:0007669"/>
    <property type="project" value="TreeGrafter"/>
</dbReference>
<name>A0A0F9XB79_9ZZZZ</name>
<proteinExistence type="predicted"/>
<evidence type="ECO:0000256" key="1">
    <source>
        <dbReference type="ARBA" id="ARBA00022679"/>
    </source>
</evidence>
<dbReference type="PROSITE" id="PS00584">
    <property type="entry name" value="PFKB_KINASES_2"/>
    <property type="match status" value="1"/>
</dbReference>
<keyword evidence="1" id="KW-0808">Transferase</keyword>
<gene>
    <name evidence="4" type="ORF">LCGC14_0168940</name>
</gene>
<feature type="domain" description="Carbohydrate kinase PfkB" evidence="3">
    <location>
        <begin position="12"/>
        <end position="292"/>
    </location>
</feature>
<reference evidence="4" key="1">
    <citation type="journal article" date="2015" name="Nature">
        <title>Complex archaea that bridge the gap between prokaryotes and eukaryotes.</title>
        <authorList>
            <person name="Spang A."/>
            <person name="Saw J.H."/>
            <person name="Jorgensen S.L."/>
            <person name="Zaremba-Niedzwiedzka K."/>
            <person name="Martijn J."/>
            <person name="Lind A.E."/>
            <person name="van Eijk R."/>
            <person name="Schleper C."/>
            <person name="Guy L."/>
            <person name="Ettema T.J."/>
        </authorList>
    </citation>
    <scope>NUCLEOTIDE SEQUENCE</scope>
</reference>
<dbReference type="Pfam" id="PF00294">
    <property type="entry name" value="PfkB"/>
    <property type="match status" value="1"/>
</dbReference>
<comment type="caution">
    <text evidence="4">The sequence shown here is derived from an EMBL/GenBank/DDBJ whole genome shotgun (WGS) entry which is preliminary data.</text>
</comment>
<dbReference type="Gene3D" id="3.40.1190.20">
    <property type="match status" value="1"/>
</dbReference>
<evidence type="ECO:0000313" key="4">
    <source>
        <dbReference type="EMBL" id="KKN96301.1"/>
    </source>
</evidence>
<evidence type="ECO:0000256" key="2">
    <source>
        <dbReference type="ARBA" id="ARBA00022777"/>
    </source>
</evidence>
<dbReference type="PANTHER" id="PTHR10584">
    <property type="entry name" value="SUGAR KINASE"/>
    <property type="match status" value="1"/>
</dbReference>
<dbReference type="SUPFAM" id="SSF53613">
    <property type="entry name" value="Ribokinase-like"/>
    <property type="match status" value="1"/>
</dbReference>
<keyword evidence="2" id="KW-0418">Kinase</keyword>
<dbReference type="AlphaFoldDB" id="A0A0F9XB79"/>
<dbReference type="EMBL" id="LAZR01000065">
    <property type="protein sequence ID" value="KKN96301.1"/>
    <property type="molecule type" value="Genomic_DNA"/>
</dbReference>
<dbReference type="InterPro" id="IPR029056">
    <property type="entry name" value="Ribokinase-like"/>
</dbReference>
<protein>
    <recommendedName>
        <fullName evidence="3">Carbohydrate kinase PfkB domain-containing protein</fullName>
    </recommendedName>
</protein>
<accession>A0A0F9XB79</accession>
<evidence type="ECO:0000259" key="3">
    <source>
        <dbReference type="Pfam" id="PF00294"/>
    </source>
</evidence>
<organism evidence="4">
    <name type="scientific">marine sediment metagenome</name>
    <dbReference type="NCBI Taxonomy" id="412755"/>
    <lineage>
        <taxon>unclassified sequences</taxon>
        <taxon>metagenomes</taxon>
        <taxon>ecological metagenomes</taxon>
    </lineage>
</organism>